<gene>
    <name evidence="1" type="ORF">AERYTH_11875</name>
</gene>
<dbReference type="PATRIC" id="fig|2041.4.peg.2477"/>
<protein>
    <recommendedName>
        <fullName evidence="3">Glutathionylspermidine synthase pre-ATP-grasp-like domain-containing protein</fullName>
    </recommendedName>
</protein>
<organism evidence="1 2">
    <name type="scientific">Aeromicrobium erythreum</name>
    <dbReference type="NCBI Taxonomy" id="2041"/>
    <lineage>
        <taxon>Bacteria</taxon>
        <taxon>Bacillati</taxon>
        <taxon>Actinomycetota</taxon>
        <taxon>Actinomycetes</taxon>
        <taxon>Propionibacteriales</taxon>
        <taxon>Nocardioidaceae</taxon>
        <taxon>Aeromicrobium</taxon>
    </lineage>
</organism>
<evidence type="ECO:0000313" key="2">
    <source>
        <dbReference type="Proteomes" id="UP000067689"/>
    </source>
</evidence>
<accession>A0A0U4CIX8</accession>
<dbReference type="EMBL" id="CP011502">
    <property type="protein sequence ID" value="ALX05349.1"/>
    <property type="molecule type" value="Genomic_DNA"/>
</dbReference>
<dbReference type="Proteomes" id="UP000067689">
    <property type="component" value="Chromosome"/>
</dbReference>
<proteinExistence type="predicted"/>
<sequence>MITPPRPSAPLELVRGTVREGTADTGIPPREGCPLSPVVLPRATEREVQRAGLALLDLSRRTVLDLGDSTQARMEAFGTTAEDYPLFSRDQQFEDRFCDVFARPDFVVTDAGPQILEFNVSGAVGGVPELSTLQSALSDVYARDEGVTWDWSDPYDDRARTFADVVRACGLEPRVLVLGSVRDLKHTDSTKIFDLEVAALDRAGLQGDFAEPEGLVPLLESLPAGAVSHPLSLRMFTVPEWAELGIDLTPVREWLDRGSWLLTSQTSSFLANKKTLAWLSEGLPWMTARERELVDRYVPWSRVTGDRDTSLPDGSRGALGAYALAHQDDLVLKKGIGMQGLQVTVGRDTTAAGWSDAVEAAVRDRDSVVQRYVEPSLQEVWMSHGPAEDEVELLRTRPIVSYFLFGRRAGSGWARFRPDDTFGVVSREGFNAYETAIAPREETP</sequence>
<dbReference type="RefSeq" id="WP_067858911.1">
    <property type="nucleotide sequence ID" value="NZ_CP011502.1"/>
</dbReference>
<dbReference type="STRING" id="2041.AERYTH_11875"/>
<dbReference type="OrthoDB" id="3798740at2"/>
<dbReference type="KEGG" id="aer:AERYTH_11875"/>
<dbReference type="AlphaFoldDB" id="A0A0U4CIX8"/>
<evidence type="ECO:0008006" key="3">
    <source>
        <dbReference type="Google" id="ProtNLM"/>
    </source>
</evidence>
<dbReference type="SUPFAM" id="SSF56059">
    <property type="entry name" value="Glutathione synthetase ATP-binding domain-like"/>
    <property type="match status" value="1"/>
</dbReference>
<evidence type="ECO:0000313" key="1">
    <source>
        <dbReference type="EMBL" id="ALX05349.1"/>
    </source>
</evidence>
<reference evidence="1 2" key="1">
    <citation type="journal article" date="1991" name="Int. J. Syst. Bacteriol.">
        <title>Description of the erythromycin-producing bacterium Arthrobacter sp. strain NRRL B-3381 as Aeromicrobium erythreum gen. nov., sp. nov.</title>
        <authorList>
            <person name="Miller E.S."/>
            <person name="Woese C.R."/>
            <person name="Brenner S."/>
        </authorList>
    </citation>
    <scope>NUCLEOTIDE SEQUENCE [LARGE SCALE GENOMIC DNA]</scope>
    <source>
        <strain evidence="1 2">AR18</strain>
    </source>
</reference>
<name>A0A0U4CIX8_9ACTN</name>
<keyword evidence="2" id="KW-1185">Reference proteome</keyword>